<organism evidence="3 4">
    <name type="scientific">Paludibaculum fermentans</name>
    <dbReference type="NCBI Taxonomy" id="1473598"/>
    <lineage>
        <taxon>Bacteria</taxon>
        <taxon>Pseudomonadati</taxon>
        <taxon>Acidobacteriota</taxon>
        <taxon>Terriglobia</taxon>
        <taxon>Bryobacterales</taxon>
        <taxon>Bryobacteraceae</taxon>
        <taxon>Paludibaculum</taxon>
    </lineage>
</organism>
<dbReference type="Pfam" id="PF13088">
    <property type="entry name" value="BNR_2"/>
    <property type="match status" value="1"/>
</dbReference>
<sequence length="415" mass="45571">MYRTLSCIASSVLCCAALLADPPAAPRTAEGFPDLALVPPPLNTRPGPEYGNDMRKFQGIPTIERASNGRLWAAWYGGGSGEDPFNYLVLVTSGDDGATWSKPVLVVDPPGFVHTWEPSLWHDPSGRLWFFWSQSFGRWDGRGGVWAITADDSRSATTGWSQPRRIADGDMLNKPTALSTGEWLLPVAFWPMPADHATVNAKYNLGWTPTLMRYMTHDFGADRGASVVIVSRDKGRSFERLGHAVVPDVGHNEPMIVERNDKSLWMLIRTTYGIGESISTDRGRTWSEGRASGIPHVVARFHIRRLASGALLLVRHNPQEFGKVIGKGRSHLSAFLSQDDGKTWSGGLLLDERENVSYPDSTEGPGGRLYIIYDRERTGAREILMAQVTEKEVAAGKLAEGSGSRLTVLINKAVD</sequence>
<dbReference type="PANTHER" id="PTHR43752:SF2">
    <property type="entry name" value="BNR_ASP-BOX REPEAT FAMILY PROTEIN"/>
    <property type="match status" value="1"/>
</dbReference>
<feature type="chain" id="PRO_5032968740" evidence="1">
    <location>
        <begin position="21"/>
        <end position="415"/>
    </location>
</feature>
<keyword evidence="1" id="KW-0732">Signal</keyword>
<dbReference type="PANTHER" id="PTHR43752">
    <property type="entry name" value="BNR/ASP-BOX REPEAT FAMILY PROTEIN"/>
    <property type="match status" value="1"/>
</dbReference>
<dbReference type="Proteomes" id="UP000593892">
    <property type="component" value="Chromosome"/>
</dbReference>
<feature type="domain" description="Sialidase" evidence="2">
    <location>
        <begin position="69"/>
        <end position="371"/>
    </location>
</feature>
<feature type="signal peptide" evidence="1">
    <location>
        <begin position="1"/>
        <end position="20"/>
    </location>
</feature>
<dbReference type="InterPro" id="IPR036278">
    <property type="entry name" value="Sialidase_sf"/>
</dbReference>
<dbReference type="Gene3D" id="2.120.10.10">
    <property type="match status" value="1"/>
</dbReference>
<evidence type="ECO:0000313" key="3">
    <source>
        <dbReference type="EMBL" id="QOY89389.1"/>
    </source>
</evidence>
<evidence type="ECO:0000313" key="4">
    <source>
        <dbReference type="Proteomes" id="UP000593892"/>
    </source>
</evidence>
<dbReference type="CDD" id="cd15482">
    <property type="entry name" value="Sialidase_non-viral"/>
    <property type="match status" value="1"/>
</dbReference>
<dbReference type="EMBL" id="CP063849">
    <property type="protein sequence ID" value="QOY89389.1"/>
    <property type="molecule type" value="Genomic_DNA"/>
</dbReference>
<dbReference type="SUPFAM" id="SSF50939">
    <property type="entry name" value="Sialidases"/>
    <property type="match status" value="1"/>
</dbReference>
<dbReference type="AlphaFoldDB" id="A0A7S7NTE6"/>
<evidence type="ECO:0000259" key="2">
    <source>
        <dbReference type="Pfam" id="PF13088"/>
    </source>
</evidence>
<protein>
    <submittedName>
        <fullName evidence="3">Exo-alpha-sialidase</fullName>
    </submittedName>
</protein>
<dbReference type="InterPro" id="IPR011040">
    <property type="entry name" value="Sialidase"/>
</dbReference>
<dbReference type="KEGG" id="pfer:IRI77_05385"/>
<name>A0A7S7NTE6_PALFE</name>
<reference evidence="3 4" key="1">
    <citation type="submission" date="2020-10" db="EMBL/GenBank/DDBJ databases">
        <title>Complete genome sequence of Paludibaculum fermentans P105T, a facultatively anaerobic acidobacterium capable of dissimilatory Fe(III) reduction.</title>
        <authorList>
            <person name="Dedysh S.N."/>
            <person name="Beletsky A.V."/>
            <person name="Kulichevskaya I.S."/>
            <person name="Mardanov A.V."/>
            <person name="Ravin N.V."/>
        </authorList>
    </citation>
    <scope>NUCLEOTIDE SEQUENCE [LARGE SCALE GENOMIC DNA]</scope>
    <source>
        <strain evidence="3 4">P105</strain>
    </source>
</reference>
<proteinExistence type="predicted"/>
<gene>
    <name evidence="3" type="ORF">IRI77_05385</name>
</gene>
<evidence type="ECO:0000256" key="1">
    <source>
        <dbReference type="SAM" id="SignalP"/>
    </source>
</evidence>
<accession>A0A7S7NTE6</accession>
<dbReference type="RefSeq" id="WP_194451051.1">
    <property type="nucleotide sequence ID" value="NZ_CP063849.1"/>
</dbReference>
<keyword evidence="4" id="KW-1185">Reference proteome</keyword>